<organism evidence="8 9">
    <name type="scientific">Rachicladosporium monterosium</name>
    <dbReference type="NCBI Taxonomy" id="1507873"/>
    <lineage>
        <taxon>Eukaryota</taxon>
        <taxon>Fungi</taxon>
        <taxon>Dikarya</taxon>
        <taxon>Ascomycota</taxon>
        <taxon>Pezizomycotina</taxon>
        <taxon>Dothideomycetes</taxon>
        <taxon>Dothideomycetidae</taxon>
        <taxon>Cladosporiales</taxon>
        <taxon>Cladosporiaceae</taxon>
        <taxon>Rachicladosporium</taxon>
    </lineage>
</organism>
<feature type="active site" description="Charge relay system" evidence="5">
    <location>
        <position position="609"/>
    </location>
</feature>
<gene>
    <name evidence="8" type="ORF">LTR32_003720</name>
</gene>
<feature type="active site" description="Charge relay system" evidence="5">
    <location>
        <position position="767"/>
    </location>
</feature>
<accession>A0ABR0L6M3</accession>
<dbReference type="InterPro" id="IPR023828">
    <property type="entry name" value="Peptidase_S8_Ser-AS"/>
</dbReference>
<proteinExistence type="inferred from homology"/>
<dbReference type="EMBL" id="JAVRRR010000233">
    <property type="protein sequence ID" value="KAK5144345.1"/>
    <property type="molecule type" value="Genomic_DNA"/>
</dbReference>
<evidence type="ECO:0000259" key="6">
    <source>
        <dbReference type="Pfam" id="PF00082"/>
    </source>
</evidence>
<dbReference type="PROSITE" id="PS51892">
    <property type="entry name" value="SUBTILASE"/>
    <property type="match status" value="1"/>
</dbReference>
<dbReference type="PROSITE" id="PS00138">
    <property type="entry name" value="SUBTILASE_SER"/>
    <property type="match status" value="1"/>
</dbReference>
<dbReference type="Pfam" id="PF00082">
    <property type="entry name" value="Peptidase_S8"/>
    <property type="match status" value="1"/>
</dbReference>
<feature type="active site" description="Charge relay system" evidence="5">
    <location>
        <position position="572"/>
    </location>
</feature>
<dbReference type="InterPro" id="IPR050131">
    <property type="entry name" value="Peptidase_S8_subtilisin-like"/>
</dbReference>
<evidence type="ECO:0000256" key="4">
    <source>
        <dbReference type="ARBA" id="ARBA00022825"/>
    </source>
</evidence>
<keyword evidence="4 5" id="KW-0720">Serine protease</keyword>
<dbReference type="Proteomes" id="UP001308179">
    <property type="component" value="Unassembled WGS sequence"/>
</dbReference>
<dbReference type="PANTHER" id="PTHR43806">
    <property type="entry name" value="PEPTIDASE S8"/>
    <property type="match status" value="1"/>
</dbReference>
<sequence length="853" mass="95472">MSVTLVDFACDASKALSKVSRTAADSDKGHVESPKLIDFATRIYTIAEGLEGRAVSDRRITQYLTDLERLCIAPNRTWIAAATGRQTFRPTDFPRLSVLSKSSQSVRKEITFALRAHLRSDVTRTALFRKLDGFLKQRQRADPKIPEPDTLAEEFPNRIYVTFFDTLAQNIECKCPDRAGNRPELQRHQGHLKLSRESPMQGDDIVFDTVFQASASHHEECSGRWNSLTVHIPRHFSEAILDEDDTIRGSRGVSLPVRSIEFCHLLLRFHGAVRHQVRIDAGELYDLETADLAKQMLLPQPSLSLSEALKLNDITDDGKLILAHAIAKSTWQFYGTKVMNTRWTGDKIRFLAEEGTQGCYSPLHPYVSMLFDGSQVTSGAVDLEFVPAEGLVHWAPRIFTLGALLVSIMSNSALIEHDEKWNWREGFNNQAFWCNQTMSNTAWPSLNIKSELLRKMIREAVEACLSAQVFNRRELTIDERKALLYKRVVWPLEYVIKIAGVQETRACWMAKQSNAAVLPTSHARNTGTLMQKSSSRSRSWIDRLVSSQLNYDIRFFYKINSTASRTKIAILDTGYDPDSLFFASLPRQKRIKGWKDFVDGSAAQDMDGHGTHVLSTAMKIAPYADIYVARVAKDDTDFTQSRERIAQAVRWAVKEMGVDIVSMSFGWPKEDKSRSISQAIETASTERDGRVLFFAAASNSGGDYAEWFPASHDFVNAIRATTSEGSFDTFNAPPNFSGADVLGTLGVDVLGASKDPENPERSDSGTSFATPIAAAIAALVLDAAKIDAQASGAQRNDQTYETLRTRQGMRKMFFAESMSRKMNERSWYLNADSFCSSAESTRKTELDHAALHA</sequence>
<evidence type="ECO:0000256" key="1">
    <source>
        <dbReference type="ARBA" id="ARBA00011073"/>
    </source>
</evidence>
<feature type="domain" description="DUF7580" evidence="7">
    <location>
        <begin position="162"/>
        <end position="494"/>
    </location>
</feature>
<evidence type="ECO:0000256" key="5">
    <source>
        <dbReference type="PROSITE-ProRule" id="PRU01240"/>
    </source>
</evidence>
<keyword evidence="3 5" id="KW-0378">Hydrolase</keyword>
<dbReference type="InterPro" id="IPR015500">
    <property type="entry name" value="Peptidase_S8_subtilisin-rel"/>
</dbReference>
<evidence type="ECO:0000313" key="8">
    <source>
        <dbReference type="EMBL" id="KAK5144345.1"/>
    </source>
</evidence>
<dbReference type="Gene3D" id="3.40.50.200">
    <property type="entry name" value="Peptidase S8/S53 domain"/>
    <property type="match status" value="1"/>
</dbReference>
<comment type="caution">
    <text evidence="8">The sequence shown here is derived from an EMBL/GenBank/DDBJ whole genome shotgun (WGS) entry which is preliminary data.</text>
</comment>
<dbReference type="PRINTS" id="PR00723">
    <property type="entry name" value="SUBTILISIN"/>
</dbReference>
<evidence type="ECO:0000313" key="9">
    <source>
        <dbReference type="Proteomes" id="UP001308179"/>
    </source>
</evidence>
<evidence type="ECO:0000256" key="3">
    <source>
        <dbReference type="ARBA" id="ARBA00022801"/>
    </source>
</evidence>
<evidence type="ECO:0000259" key="7">
    <source>
        <dbReference type="Pfam" id="PF24476"/>
    </source>
</evidence>
<dbReference type="PANTHER" id="PTHR43806:SF11">
    <property type="entry name" value="CEREVISIN-RELATED"/>
    <property type="match status" value="1"/>
</dbReference>
<reference evidence="8 9" key="1">
    <citation type="submission" date="2023-08" db="EMBL/GenBank/DDBJ databases">
        <title>Black Yeasts Isolated from many extreme environments.</title>
        <authorList>
            <person name="Coleine C."/>
            <person name="Stajich J.E."/>
            <person name="Selbmann L."/>
        </authorList>
    </citation>
    <scope>NUCLEOTIDE SEQUENCE [LARGE SCALE GENOMIC DNA]</scope>
    <source>
        <strain evidence="8 9">CCFEE 5386</strain>
    </source>
</reference>
<name>A0ABR0L6M3_9PEZI</name>
<keyword evidence="9" id="KW-1185">Reference proteome</keyword>
<dbReference type="InterPro" id="IPR056002">
    <property type="entry name" value="DUF7580"/>
</dbReference>
<dbReference type="InterPro" id="IPR036852">
    <property type="entry name" value="Peptidase_S8/S53_dom_sf"/>
</dbReference>
<dbReference type="CDD" id="cd00306">
    <property type="entry name" value="Peptidases_S8_S53"/>
    <property type="match status" value="1"/>
</dbReference>
<evidence type="ECO:0000256" key="2">
    <source>
        <dbReference type="ARBA" id="ARBA00022670"/>
    </source>
</evidence>
<dbReference type="InterPro" id="IPR000209">
    <property type="entry name" value="Peptidase_S8/S53_dom"/>
</dbReference>
<protein>
    <recommendedName>
        <fullName evidence="10">Peptidase S8/S53 domain-containing protein</fullName>
    </recommendedName>
</protein>
<evidence type="ECO:0008006" key="10">
    <source>
        <dbReference type="Google" id="ProtNLM"/>
    </source>
</evidence>
<dbReference type="SUPFAM" id="SSF52743">
    <property type="entry name" value="Subtilisin-like"/>
    <property type="match status" value="1"/>
</dbReference>
<comment type="similarity">
    <text evidence="1 5">Belongs to the peptidase S8 family.</text>
</comment>
<feature type="domain" description="Peptidase S8/S53" evidence="6">
    <location>
        <begin position="565"/>
        <end position="786"/>
    </location>
</feature>
<dbReference type="Pfam" id="PF24476">
    <property type="entry name" value="DUF7580"/>
    <property type="match status" value="1"/>
</dbReference>
<keyword evidence="2 5" id="KW-0645">Protease</keyword>